<dbReference type="RefSeq" id="WP_015803685.1">
    <property type="nucleotide sequence ID" value="NC_013093.1"/>
</dbReference>
<accession>C6WQV8</accession>
<keyword evidence="3" id="KW-1185">Reference proteome</keyword>
<feature type="coiled-coil region" evidence="1">
    <location>
        <begin position="319"/>
        <end position="346"/>
    </location>
</feature>
<name>C6WQV8_ACTMD</name>
<dbReference type="OrthoDB" id="3906893at2"/>
<protein>
    <submittedName>
        <fullName evidence="2">Uncharacterized protein</fullName>
    </submittedName>
</protein>
<evidence type="ECO:0000256" key="1">
    <source>
        <dbReference type="SAM" id="Coils"/>
    </source>
</evidence>
<dbReference type="AlphaFoldDB" id="C6WQV8"/>
<keyword evidence="1" id="KW-0175">Coiled coil</keyword>
<dbReference type="EMBL" id="CP001630">
    <property type="protein sequence ID" value="ACU38798.1"/>
    <property type="molecule type" value="Genomic_DNA"/>
</dbReference>
<sequence>MQILYAVDFDVDEVRLNTNNKISKIAFDTALQCAADWINQTAGNPISVTNLQNNGFIALKSNRPNYMRTASWNALGDGISRTVRLEVVDKDKNTEGEFFTRITLGFLEDQLKLRVSMARTFPTDWLSPMPPADLRQPGVITKLIRSDRINLRIKKQRQDGRYIQIRSAAEVDTLIDALQGNERLPILIIHARTIPALDAARMAANKLVGLVRVVTVDYSALNQITRELPLCAPNYAGARLVWSDISAPTVDFDTNKVNGDDSDWLRAQLMNKLAPVSVLSRGVDQTYRRARQEQSTARINEAEARSDAVAATGDLSAQVNMLKEQIQTLQSDIKDWQAIAFEAEAEAIQAKAQAERVPALEERVNQLDIALNAKHIEHDETAQKVDPWASLPLMESGSKEKAQELFLRLQELTSEHIIFTGRALTSWKKSRYPRPGEMQEALVKLSQAAIKLYDGSERSMNHLDKWLYEEFDLKVALQDDTIGKKRTLWKFIHEGRPYNRTPHIKVRDNAPHQEVGRIHFALDSTHARIIVDHVGVKLY</sequence>
<evidence type="ECO:0000313" key="2">
    <source>
        <dbReference type="EMBL" id="ACU38798.1"/>
    </source>
</evidence>
<reference evidence="2 3" key="1">
    <citation type="journal article" date="2009" name="Stand. Genomic Sci.">
        <title>Complete genome sequence of Actinosynnema mirum type strain (101).</title>
        <authorList>
            <person name="Land M."/>
            <person name="Lapidus A."/>
            <person name="Mayilraj S."/>
            <person name="Chen F."/>
            <person name="Copeland A."/>
            <person name="Del Rio T.G."/>
            <person name="Nolan M."/>
            <person name="Lucas S."/>
            <person name="Tice H."/>
            <person name="Cheng J.F."/>
            <person name="Chertkov O."/>
            <person name="Bruce D."/>
            <person name="Goodwin L."/>
            <person name="Pitluck S."/>
            <person name="Rohde M."/>
            <person name="Goker M."/>
            <person name="Pati A."/>
            <person name="Ivanova N."/>
            <person name="Mavromatis K."/>
            <person name="Chen A."/>
            <person name="Palaniappan K."/>
            <person name="Hauser L."/>
            <person name="Chang Y.J."/>
            <person name="Jeffries C.C."/>
            <person name="Brettin T."/>
            <person name="Detter J.C."/>
            <person name="Han C."/>
            <person name="Chain P."/>
            <person name="Tindall B.J."/>
            <person name="Bristow J."/>
            <person name="Eisen J.A."/>
            <person name="Markowitz V."/>
            <person name="Hugenholtz P."/>
            <person name="Kyrpides N.C."/>
            <person name="Klenk H.P."/>
        </authorList>
    </citation>
    <scope>NUCLEOTIDE SEQUENCE [LARGE SCALE GENOMIC DNA]</scope>
    <source>
        <strain evidence="3">ATCC 29888 / DSM 43827 / JCM 3225 / NBRC 14064 / NCIMB 13271 / NRRL B-12336 / IMRU 3971 / 101</strain>
    </source>
</reference>
<dbReference type="Proteomes" id="UP000002213">
    <property type="component" value="Chromosome"/>
</dbReference>
<dbReference type="eggNOG" id="ENOG5033R4A">
    <property type="taxonomic scope" value="Bacteria"/>
</dbReference>
<organism evidence="2 3">
    <name type="scientific">Actinosynnema mirum (strain ATCC 29888 / DSM 43827 / JCM 3225 / NBRC 14064 / NCIMB 13271 / NRRL B-12336 / IMRU 3971 / 101)</name>
    <dbReference type="NCBI Taxonomy" id="446462"/>
    <lineage>
        <taxon>Bacteria</taxon>
        <taxon>Bacillati</taxon>
        <taxon>Actinomycetota</taxon>
        <taxon>Actinomycetes</taxon>
        <taxon>Pseudonocardiales</taxon>
        <taxon>Pseudonocardiaceae</taxon>
        <taxon>Actinosynnema</taxon>
    </lineage>
</organism>
<gene>
    <name evidence="2" type="ordered locus">Amir_4974</name>
</gene>
<dbReference type="KEGG" id="ami:Amir_4974"/>
<evidence type="ECO:0000313" key="3">
    <source>
        <dbReference type="Proteomes" id="UP000002213"/>
    </source>
</evidence>
<proteinExistence type="predicted"/>
<dbReference type="HOGENOM" id="CLU_510662_0_0_11"/>